<reference evidence="3 4" key="1">
    <citation type="journal article" date="2006" name="Int. J. Syst. Evol. Microbiol.">
        <title>Myroides pelagicus sp. nov., isolated from seawater in Thailand.</title>
        <authorList>
            <person name="Yoon J."/>
            <person name="Maneerat S."/>
            <person name="Kawai F."/>
            <person name="Yokota A."/>
        </authorList>
    </citation>
    <scope>NUCLEOTIDE SEQUENCE [LARGE SCALE GENOMIC DNA]</scope>
    <source>
        <strain evidence="3 4">SM1T</strain>
    </source>
</reference>
<dbReference type="InterPro" id="IPR006016">
    <property type="entry name" value="UspA"/>
</dbReference>
<dbReference type="InterPro" id="IPR014729">
    <property type="entry name" value="Rossmann-like_a/b/a_fold"/>
</dbReference>
<comment type="caution">
    <text evidence="3">The sequence shown here is derived from an EMBL/GenBank/DDBJ whole genome shotgun (WGS) entry which is preliminary data.</text>
</comment>
<evidence type="ECO:0000256" key="1">
    <source>
        <dbReference type="ARBA" id="ARBA00008791"/>
    </source>
</evidence>
<evidence type="ECO:0000259" key="2">
    <source>
        <dbReference type="Pfam" id="PF00582"/>
    </source>
</evidence>
<dbReference type="SUPFAM" id="SSF52402">
    <property type="entry name" value="Adenine nucleotide alpha hydrolases-like"/>
    <property type="match status" value="2"/>
</dbReference>
<gene>
    <name evidence="3" type="ORF">GJV77_02895</name>
</gene>
<dbReference type="CDD" id="cd00293">
    <property type="entry name" value="USP-like"/>
    <property type="match status" value="1"/>
</dbReference>
<evidence type="ECO:0000313" key="3">
    <source>
        <dbReference type="EMBL" id="MTH28870.1"/>
    </source>
</evidence>
<proteinExistence type="inferred from homology"/>
<dbReference type="Proteomes" id="UP000488936">
    <property type="component" value="Unassembled WGS sequence"/>
</dbReference>
<accession>A0A7K1GJF9</accession>
<dbReference type="PRINTS" id="PR01438">
    <property type="entry name" value="UNVRSLSTRESS"/>
</dbReference>
<dbReference type="InterPro" id="IPR006015">
    <property type="entry name" value="Universal_stress_UspA"/>
</dbReference>
<dbReference type="EMBL" id="WMJY01000004">
    <property type="protein sequence ID" value="MTH28870.1"/>
    <property type="molecule type" value="Genomic_DNA"/>
</dbReference>
<feature type="domain" description="UspA" evidence="2">
    <location>
        <begin position="1"/>
        <end position="148"/>
    </location>
</feature>
<dbReference type="AlphaFoldDB" id="A0A7K1GJF9"/>
<dbReference type="Pfam" id="PF00582">
    <property type="entry name" value="Usp"/>
    <property type="match status" value="1"/>
</dbReference>
<dbReference type="Gene3D" id="3.40.50.620">
    <property type="entry name" value="HUPs"/>
    <property type="match status" value="2"/>
</dbReference>
<dbReference type="PANTHER" id="PTHR46268">
    <property type="entry name" value="STRESS RESPONSE PROTEIN NHAX"/>
    <property type="match status" value="1"/>
</dbReference>
<dbReference type="RefSeq" id="WP_155034852.1">
    <property type="nucleotide sequence ID" value="NZ_JAYMMG010000009.1"/>
</dbReference>
<comment type="similarity">
    <text evidence="1">Belongs to the universal stress protein A family.</text>
</comment>
<dbReference type="OrthoDB" id="9788959at2"/>
<protein>
    <submittedName>
        <fullName evidence="3">Universal stress protein</fullName>
    </submittedName>
</protein>
<evidence type="ECO:0000313" key="4">
    <source>
        <dbReference type="Proteomes" id="UP000488936"/>
    </source>
</evidence>
<organism evidence="3 4">
    <name type="scientific">Myroides pelagicus</name>
    <dbReference type="NCBI Taxonomy" id="270914"/>
    <lineage>
        <taxon>Bacteria</taxon>
        <taxon>Pseudomonadati</taxon>
        <taxon>Bacteroidota</taxon>
        <taxon>Flavobacteriia</taxon>
        <taxon>Flavobacteriales</taxon>
        <taxon>Flavobacteriaceae</taxon>
        <taxon>Myroides</taxon>
    </lineage>
</organism>
<sequence length="281" mass="32422">MKKILFPTDYSETANNAFKYALQLANQKNANLYVLHVYDPPVISGHISPKLVDGVSKRSAFQNLEELQTHTPELNQIRTELNLEHVEVFYKVEEGLLIPEIINAIEELHIDFIVMGTEGTNANFAKRILGSNTLNTISKVKVPVLSVPKEAQYRPVKNIVFTTMLNLEEQETLDRIIEGAINFDYHVKCVHIKRNDCEDCDKVYEEWKERYKDKPITFHIINAENIEQTIMDFIDSKKPIDIVATIQRNKSFFESILQKSTTQHLAKHLKIPFLVYKAHKA</sequence>
<dbReference type="PANTHER" id="PTHR46268:SF6">
    <property type="entry name" value="UNIVERSAL STRESS PROTEIN UP12"/>
    <property type="match status" value="1"/>
</dbReference>
<keyword evidence="4" id="KW-1185">Reference proteome</keyword>
<name>A0A7K1GJF9_9FLAO</name>